<reference evidence="1" key="1">
    <citation type="submission" date="2016-09" db="EMBL/GenBank/DDBJ databases">
        <authorList>
            <person name="Bell R."/>
        </authorList>
    </citation>
    <scope>NUCLEOTIDE SEQUENCE</scope>
    <source>
        <strain evidence="1">CFSAN044865</strain>
    </source>
</reference>
<evidence type="ECO:0000313" key="1">
    <source>
        <dbReference type="EMBL" id="QWJ64629.1"/>
    </source>
</evidence>
<sequence>MRLKYSTAEVVEKGEDGVLFDSMPKSAPVTGRTQWVLLQQLINYG</sequence>
<dbReference type="RefSeq" id="WP_154707575.1">
    <property type="nucleotide sequence ID" value="NZ_CP075140.1"/>
</dbReference>
<dbReference type="AlphaFoldDB" id="A0A8E9ZD00"/>
<reference evidence="1" key="2">
    <citation type="submission" date="2021-05" db="EMBL/GenBank/DDBJ databases">
        <title>Whole genome PacBio Sequel sequence of Salmonella enterica subsp. enterica.</title>
        <authorList>
            <person name="Hoffmann M."/>
            <person name="Balkey M."/>
            <person name="Luo Y."/>
        </authorList>
    </citation>
    <scope>NUCLEOTIDE SEQUENCE</scope>
    <source>
        <strain evidence="1">CFSAN044865</strain>
    </source>
</reference>
<name>A0A8E9ZD00_SALER</name>
<organism evidence="1">
    <name type="scientific">Salmonella enterica</name>
    <name type="common">Salmonella choleraesuis</name>
    <dbReference type="NCBI Taxonomy" id="28901"/>
    <lineage>
        <taxon>Bacteria</taxon>
        <taxon>Pseudomonadati</taxon>
        <taxon>Pseudomonadota</taxon>
        <taxon>Gammaproteobacteria</taxon>
        <taxon>Enterobacterales</taxon>
        <taxon>Enterobacteriaceae</taxon>
        <taxon>Salmonella</taxon>
    </lineage>
</organism>
<protein>
    <submittedName>
        <fullName evidence="1">Uncharacterized protein</fullName>
    </submittedName>
</protein>
<dbReference type="EMBL" id="CP075140">
    <property type="protein sequence ID" value="QWJ64629.1"/>
    <property type="molecule type" value="Genomic_DNA"/>
</dbReference>
<gene>
    <name evidence="1" type="ORF">A7R87_021850</name>
</gene>
<proteinExistence type="predicted"/>
<accession>A0A8E9ZD00</accession>